<dbReference type="STRING" id="930146.SAMN05192533_102305"/>
<sequence>MEQKNQLTEYGKKLMALRKDLSDNVKKMMDSDEEFAETLEEFDISITVGNQQHQLSFNSDLYTDLLTMIDNQIEDYGTEE</sequence>
<evidence type="ECO:0000313" key="1">
    <source>
        <dbReference type="EMBL" id="SEM35705.1"/>
    </source>
</evidence>
<dbReference type="Proteomes" id="UP000198553">
    <property type="component" value="Unassembled WGS sequence"/>
</dbReference>
<dbReference type="EMBL" id="FOBW01000002">
    <property type="protein sequence ID" value="SEM35705.1"/>
    <property type="molecule type" value="Genomic_DNA"/>
</dbReference>
<protein>
    <submittedName>
        <fullName evidence="1">Uncharacterized protein</fullName>
    </submittedName>
</protein>
<keyword evidence="2" id="KW-1185">Reference proteome</keyword>
<reference evidence="2" key="1">
    <citation type="submission" date="2016-10" db="EMBL/GenBank/DDBJ databases">
        <authorList>
            <person name="Varghese N."/>
            <person name="Submissions S."/>
        </authorList>
    </citation>
    <scope>NUCLEOTIDE SEQUENCE [LARGE SCALE GENOMIC DNA]</scope>
    <source>
        <strain evidence="2">B48,IBRC-M 10115,DSM 25386,CECT 8001</strain>
    </source>
</reference>
<dbReference type="RefSeq" id="WP_090741427.1">
    <property type="nucleotide sequence ID" value="NZ_FOBW01000002.1"/>
</dbReference>
<name>A0A1H7XPW8_9BACI</name>
<proteinExistence type="predicted"/>
<organism evidence="1 2">
    <name type="scientific">Mesobacillus persicus</name>
    <dbReference type="NCBI Taxonomy" id="930146"/>
    <lineage>
        <taxon>Bacteria</taxon>
        <taxon>Bacillati</taxon>
        <taxon>Bacillota</taxon>
        <taxon>Bacilli</taxon>
        <taxon>Bacillales</taxon>
        <taxon>Bacillaceae</taxon>
        <taxon>Mesobacillus</taxon>
    </lineage>
</organism>
<gene>
    <name evidence="1" type="ORF">SAMN05192533_102305</name>
</gene>
<dbReference type="AlphaFoldDB" id="A0A1H7XPW8"/>
<evidence type="ECO:0000313" key="2">
    <source>
        <dbReference type="Proteomes" id="UP000198553"/>
    </source>
</evidence>
<accession>A0A1H7XPW8</accession>